<comment type="similarity">
    <text evidence="1">Belongs to the ATP-dependent AMP-binding enzyme family.</text>
</comment>
<dbReference type="InterPro" id="IPR042099">
    <property type="entry name" value="ANL_N_sf"/>
</dbReference>
<keyword evidence="2" id="KW-0436">Ligase</keyword>
<dbReference type="Pfam" id="PF00501">
    <property type="entry name" value="AMP-binding"/>
    <property type="match status" value="1"/>
</dbReference>
<accession>A0ABD5URN0</accession>
<dbReference type="RefSeq" id="WP_379740726.1">
    <property type="nucleotide sequence ID" value="NZ_JBHSVN010000001.1"/>
</dbReference>
<feature type="compositionally biased region" description="Basic and acidic residues" evidence="3">
    <location>
        <begin position="579"/>
        <end position="598"/>
    </location>
</feature>
<dbReference type="EMBL" id="JBHSXL010000003">
    <property type="protein sequence ID" value="MFC6891798.1"/>
    <property type="molecule type" value="Genomic_DNA"/>
</dbReference>
<dbReference type="AlphaFoldDB" id="A0ABD5URN0"/>
<feature type="compositionally biased region" description="Basic and acidic residues" evidence="3">
    <location>
        <begin position="452"/>
        <end position="482"/>
    </location>
</feature>
<feature type="compositionally biased region" description="Basic and acidic residues" evidence="3">
    <location>
        <begin position="551"/>
        <end position="563"/>
    </location>
</feature>
<dbReference type="InterPro" id="IPR000873">
    <property type="entry name" value="AMP-dep_synth/lig_dom"/>
</dbReference>
<evidence type="ECO:0000256" key="2">
    <source>
        <dbReference type="ARBA" id="ARBA00022598"/>
    </source>
</evidence>
<feature type="compositionally biased region" description="Acidic residues" evidence="3">
    <location>
        <begin position="599"/>
        <end position="622"/>
    </location>
</feature>
<dbReference type="PANTHER" id="PTHR43201:SF5">
    <property type="entry name" value="MEDIUM-CHAIN ACYL-COA LIGASE ACSF2, MITOCHONDRIAL"/>
    <property type="match status" value="1"/>
</dbReference>
<feature type="region of interest" description="Disordered" evidence="3">
    <location>
        <begin position="442"/>
        <end position="518"/>
    </location>
</feature>
<dbReference type="PANTHER" id="PTHR43201">
    <property type="entry name" value="ACYL-COA SYNTHETASE"/>
    <property type="match status" value="1"/>
</dbReference>
<feature type="compositionally biased region" description="Acidic residues" evidence="3">
    <location>
        <begin position="565"/>
        <end position="575"/>
    </location>
</feature>
<feature type="domain" description="AMP-dependent synthetase/ligase" evidence="4">
    <location>
        <begin position="6"/>
        <end position="358"/>
    </location>
</feature>
<dbReference type="Gene3D" id="3.30.300.30">
    <property type="match status" value="1"/>
</dbReference>
<gene>
    <name evidence="6" type="ORF">ACFQE9_04080</name>
</gene>
<evidence type="ECO:0000256" key="1">
    <source>
        <dbReference type="ARBA" id="ARBA00006432"/>
    </source>
</evidence>
<dbReference type="Gene3D" id="3.40.50.12780">
    <property type="entry name" value="N-terminal domain of ligase-like"/>
    <property type="match status" value="1"/>
</dbReference>
<protein>
    <submittedName>
        <fullName evidence="6">Class I adenylate-forming enzyme family protein</fullName>
    </submittedName>
</protein>
<organism evidence="6 7">
    <name type="scientific">Halopenitus salinus</name>
    <dbReference type="NCBI Taxonomy" id="1198295"/>
    <lineage>
        <taxon>Archaea</taxon>
        <taxon>Methanobacteriati</taxon>
        <taxon>Methanobacteriota</taxon>
        <taxon>Stenosarchaea group</taxon>
        <taxon>Halobacteria</taxon>
        <taxon>Halobacteriales</taxon>
        <taxon>Haloferacaceae</taxon>
        <taxon>Halopenitus</taxon>
    </lineage>
</organism>
<dbReference type="Proteomes" id="UP001596296">
    <property type="component" value="Unassembled WGS sequence"/>
</dbReference>
<feature type="compositionally biased region" description="Low complexity" evidence="3">
    <location>
        <begin position="634"/>
        <end position="654"/>
    </location>
</feature>
<keyword evidence="7" id="KW-1185">Reference proteome</keyword>
<reference evidence="6 7" key="1">
    <citation type="journal article" date="2019" name="Int. J. Syst. Evol. Microbiol.">
        <title>The Global Catalogue of Microorganisms (GCM) 10K type strain sequencing project: providing services to taxonomists for standard genome sequencing and annotation.</title>
        <authorList>
            <consortium name="The Broad Institute Genomics Platform"/>
            <consortium name="The Broad Institute Genome Sequencing Center for Infectious Disease"/>
            <person name="Wu L."/>
            <person name="Ma J."/>
        </authorList>
    </citation>
    <scope>NUCLEOTIDE SEQUENCE [LARGE SCALE GENOMIC DNA]</scope>
    <source>
        <strain evidence="6 7">SKJ47</strain>
    </source>
</reference>
<evidence type="ECO:0000313" key="6">
    <source>
        <dbReference type="EMBL" id="MFC6891798.1"/>
    </source>
</evidence>
<feature type="region of interest" description="Disordered" evidence="3">
    <location>
        <begin position="539"/>
        <end position="662"/>
    </location>
</feature>
<dbReference type="SUPFAM" id="SSF56801">
    <property type="entry name" value="Acetyl-CoA synthetase-like"/>
    <property type="match status" value="1"/>
</dbReference>
<dbReference type="InterPro" id="IPR045851">
    <property type="entry name" value="AMP-bd_C_sf"/>
</dbReference>
<comment type="caution">
    <text evidence="6">The sequence shown here is derived from an EMBL/GenBank/DDBJ whole genome shotgun (WGS) entry which is preliminary data.</text>
</comment>
<evidence type="ECO:0000313" key="7">
    <source>
        <dbReference type="Proteomes" id="UP001596296"/>
    </source>
</evidence>
<sequence length="662" mass="69672">MRDWLSHRVAATPNATALVRAADGESWTYDDLDRLVDGTAGRLAAFGIDSRTTLGIHLAPQVGYVGLIHAAMRLGATFVPIGHDLTPREIADRAEAADVDDVVCGAETEATAVEALSDADVRVLSVDDPDRDGVHAVHDADPGPIGEPTWTFADTLCLLFTSGTGGRPKPVEVTAGNAFFSAVASAFRLGVRRDDRWLLTLPLHHAGGLSPVLRTVLYGTTIVLREGFDPGGAADDVDRYDVTGVSLVPTMLTRMLDSRGTLSDSIRAVLLGGAPASEQLVERCENYSIPVYPTYGMTETASQITTATPEEAFDHPGTVGRPLMWTDLTVVDDDGDPVETGEVGEFVVAGPTVTLGYHDMPEANDAAFGPFGLHTGDVGRVDADGYVHVLNRRDDRIITGGENVEPGEVAAILRSHPDVEDVAVVGIDDETWGERVGALIVPANDGSDDAEGSNRDDGHNGPAEPDRDDGRNDADEPTHDGDELPAESDTGNEGDDRPSLDESNPTDEPVSMDERDLIEHARSELAAFKLPRTIAYAADLPRTVSGTVDRSAARARLEERGEPVEVPEIDFDEAGFEPADPKPARDGATDAEAGRNADGDDGDDPDVVEGDVAVAEDDGGDPDADRGDPDVDGGDPIAADEGGSRSAGDAIGDSDASDASED</sequence>
<proteinExistence type="inferred from homology"/>
<evidence type="ECO:0000259" key="5">
    <source>
        <dbReference type="Pfam" id="PF13193"/>
    </source>
</evidence>
<dbReference type="InterPro" id="IPR025110">
    <property type="entry name" value="AMP-bd_C"/>
</dbReference>
<feature type="domain" description="AMP-binding enzyme C-terminal" evidence="5">
    <location>
        <begin position="408"/>
        <end position="447"/>
    </location>
</feature>
<name>A0ABD5URN0_9EURY</name>
<evidence type="ECO:0000259" key="4">
    <source>
        <dbReference type="Pfam" id="PF00501"/>
    </source>
</evidence>
<feature type="compositionally biased region" description="Acidic residues" evidence="3">
    <location>
        <begin position="483"/>
        <end position="493"/>
    </location>
</feature>
<evidence type="ECO:0000256" key="3">
    <source>
        <dbReference type="SAM" id="MobiDB-lite"/>
    </source>
</evidence>
<dbReference type="Pfam" id="PF13193">
    <property type="entry name" value="AMP-binding_C"/>
    <property type="match status" value="1"/>
</dbReference>
<dbReference type="GO" id="GO:0016874">
    <property type="term" value="F:ligase activity"/>
    <property type="evidence" value="ECO:0007669"/>
    <property type="project" value="UniProtKB-KW"/>
</dbReference>